<dbReference type="SUPFAM" id="SSF57667">
    <property type="entry name" value="beta-beta-alpha zinc fingers"/>
    <property type="match status" value="2"/>
</dbReference>
<feature type="domain" description="C2H2-type" evidence="8">
    <location>
        <begin position="139"/>
        <end position="162"/>
    </location>
</feature>
<keyword evidence="3" id="KW-0677">Repeat</keyword>
<dbReference type="InterPro" id="IPR013087">
    <property type="entry name" value="Znf_C2H2_type"/>
</dbReference>
<dbReference type="Proteomes" id="UP000595437">
    <property type="component" value="Chromosome 3"/>
</dbReference>
<dbReference type="GO" id="GO:0008270">
    <property type="term" value="F:zinc ion binding"/>
    <property type="evidence" value="ECO:0007669"/>
    <property type="project" value="UniProtKB-KW"/>
</dbReference>
<dbReference type="Pfam" id="PF00096">
    <property type="entry name" value="zf-C2H2"/>
    <property type="match status" value="2"/>
</dbReference>
<gene>
    <name evidence="9" type="ORF">FKW44_005418</name>
</gene>
<dbReference type="InterPro" id="IPR036236">
    <property type="entry name" value="Znf_C2H2_sf"/>
</dbReference>
<keyword evidence="2" id="KW-0479">Metal-binding</keyword>
<evidence type="ECO:0000256" key="5">
    <source>
        <dbReference type="ARBA" id="ARBA00022833"/>
    </source>
</evidence>
<evidence type="ECO:0000313" key="10">
    <source>
        <dbReference type="Proteomes" id="UP000595437"/>
    </source>
</evidence>
<dbReference type="AlphaFoldDB" id="A0A7T8QS00"/>
<evidence type="ECO:0000256" key="4">
    <source>
        <dbReference type="ARBA" id="ARBA00022771"/>
    </source>
</evidence>
<dbReference type="PROSITE" id="PS50157">
    <property type="entry name" value="ZINC_FINGER_C2H2_2"/>
    <property type="match status" value="3"/>
</dbReference>
<sequence>MTSPWNLPPSLPPPLAPLIHWHEQSGIMVGQFHCETCYKRFNEKGAVLKHMKIVHQGQRNFECEMCPKRFGEKGNLTKHIKTVHERCKAFQCIICEKTFGEKGNLQRKEISLSPKVLTMYPLLFLLRHIKAVHHGKKDFYCSFCAKGFAEKGNLQKHIKAIHDSALHNNNSNPGNNNIAATTNNLPPPTLPQGLNNPAVVQIQIPWDPYPSYQSMDIENYDNTIPDLEEENNFISIFPPS</sequence>
<evidence type="ECO:0000256" key="2">
    <source>
        <dbReference type="ARBA" id="ARBA00022723"/>
    </source>
</evidence>
<dbReference type="GO" id="GO:0005634">
    <property type="term" value="C:nucleus"/>
    <property type="evidence" value="ECO:0007669"/>
    <property type="project" value="UniProtKB-SubCell"/>
</dbReference>
<dbReference type="SMART" id="SM00355">
    <property type="entry name" value="ZnF_C2H2"/>
    <property type="match status" value="3"/>
</dbReference>
<proteinExistence type="predicted"/>
<evidence type="ECO:0000259" key="8">
    <source>
        <dbReference type="PROSITE" id="PS50157"/>
    </source>
</evidence>
<dbReference type="PROSITE" id="PS00028">
    <property type="entry name" value="ZINC_FINGER_C2H2_1"/>
    <property type="match status" value="3"/>
</dbReference>
<comment type="subcellular location">
    <subcellularLocation>
        <location evidence="1">Nucleus</location>
    </subcellularLocation>
</comment>
<organism evidence="9 10">
    <name type="scientific">Caligus rogercresseyi</name>
    <name type="common">Sea louse</name>
    <dbReference type="NCBI Taxonomy" id="217165"/>
    <lineage>
        <taxon>Eukaryota</taxon>
        <taxon>Metazoa</taxon>
        <taxon>Ecdysozoa</taxon>
        <taxon>Arthropoda</taxon>
        <taxon>Crustacea</taxon>
        <taxon>Multicrustacea</taxon>
        <taxon>Hexanauplia</taxon>
        <taxon>Copepoda</taxon>
        <taxon>Siphonostomatoida</taxon>
        <taxon>Caligidae</taxon>
        <taxon>Caligus</taxon>
    </lineage>
</organism>
<dbReference type="EMBL" id="CP045892">
    <property type="protein sequence ID" value="QQP53076.1"/>
    <property type="molecule type" value="Genomic_DNA"/>
</dbReference>
<evidence type="ECO:0000256" key="6">
    <source>
        <dbReference type="ARBA" id="ARBA00023242"/>
    </source>
</evidence>
<feature type="domain" description="C2H2-type" evidence="8">
    <location>
        <begin position="61"/>
        <end position="89"/>
    </location>
</feature>
<keyword evidence="4 7" id="KW-0863">Zinc-finger</keyword>
<dbReference type="Gene3D" id="3.30.160.60">
    <property type="entry name" value="Classic Zinc Finger"/>
    <property type="match status" value="2"/>
</dbReference>
<accession>A0A7T8QS00</accession>
<protein>
    <recommendedName>
        <fullName evidence="8">C2H2-type domain-containing protein</fullName>
    </recommendedName>
</protein>
<evidence type="ECO:0000256" key="1">
    <source>
        <dbReference type="ARBA" id="ARBA00004123"/>
    </source>
</evidence>
<keyword evidence="6" id="KW-0539">Nucleus</keyword>
<keyword evidence="10" id="KW-1185">Reference proteome</keyword>
<evidence type="ECO:0000313" key="9">
    <source>
        <dbReference type="EMBL" id="QQP53076.1"/>
    </source>
</evidence>
<evidence type="ECO:0000256" key="7">
    <source>
        <dbReference type="PROSITE-ProRule" id="PRU00042"/>
    </source>
</evidence>
<name>A0A7T8QS00_CALRO</name>
<evidence type="ECO:0000256" key="3">
    <source>
        <dbReference type="ARBA" id="ARBA00022737"/>
    </source>
</evidence>
<keyword evidence="5" id="KW-0862">Zinc</keyword>
<dbReference type="OrthoDB" id="6348372at2759"/>
<dbReference type="InterPro" id="IPR050888">
    <property type="entry name" value="ZnF_C2H2-type_TF"/>
</dbReference>
<feature type="domain" description="C2H2-type" evidence="8">
    <location>
        <begin position="32"/>
        <end position="60"/>
    </location>
</feature>
<reference evidence="10" key="1">
    <citation type="submission" date="2021-01" db="EMBL/GenBank/DDBJ databases">
        <title>Caligus Genome Assembly.</title>
        <authorList>
            <person name="Gallardo-Escarate C."/>
        </authorList>
    </citation>
    <scope>NUCLEOTIDE SEQUENCE [LARGE SCALE GENOMIC DNA]</scope>
</reference>
<dbReference type="PANTHER" id="PTHR24406">
    <property type="entry name" value="TRANSCRIPTIONAL REPRESSOR CTCFL-RELATED"/>
    <property type="match status" value="1"/>
</dbReference>